<evidence type="ECO:0000259" key="3">
    <source>
        <dbReference type="PROSITE" id="PS50966"/>
    </source>
</evidence>
<gene>
    <name evidence="4" type="ORF">GCM10023172_35540</name>
</gene>
<dbReference type="RefSeq" id="WP_208132962.1">
    <property type="nucleotide sequence ID" value="NZ_BAABGQ010000008.1"/>
</dbReference>
<proteinExistence type="predicted"/>
<sequence length="1003" mass="108161">MITFSEDQATALVADPGTLKRGQELASPSKWANLGRTDTAAWGECAGSGSRPYLTGIDLTEPAFKCSCPSRVFPCKHGAGLLLLLARQPALLAPGAPPAWLAEWLAKRQSKGEEQASKVAAKAARQPAAEVPGTPDISQPTAAAASPTNAAQQKREAQRLVRMQAGAEDLETWLLDLLRAGLADLASKPGSLWESQAARLVDNQLPGLAAILRELADYPTAGPTWVDRLLGRLGELYLLLRAFLNRENLAPAAWQEVALQVGLTLKKDTLLADASALAIADTWLVLGQHTWPEERLTGRRTWLYGQHSGRLALLLEFAFGSLPFATTLVPQARYAGELVFYPGLLRLRAVPSNGLARRGDAAGGSPAPRTLTSLLDAYAASLARQPWLRELPATMWAVVGRNAAGTWLLHDPDSGAALPLRLPDEQRGWHLLALSGGQPLALFGEWDGQAFRALSHWQVAATEALVPAASHAPRAQCQPAPAPPPANPWAPLLRVALLGTRQGTEALPNLDLGDFPKADSREQQLLLSAGTLALLRKAGFQLVASPLPAPARPEARTLLSPSGHALLHQLLSRPHYRSLLSDYLQAMSQHQRLVPPALLVKVLRWVKEQPWAAPFVEEALGERGRWLAAQNPDWQLAVDAAARHQLTEADWLTGTPAHRRLFLEQQLLAGPARAAQLLAEALPQEPGAAQVALLGAFEVLPLAAPLPAELGPVLEPLLASRAKEVRQTAARWLARTADNTLLPRLWARAEPLLHVKRKVLGRNTLEVTLPNWSAEWQREGIEQKSADYSGGEKAAQLGQLLALLPPGRWAAAWGVSAAEAVALAAATEWAAVLLPAWLRAARLHHDAEFALALLLHEAGRPTLPPKSRLLVEASWVLTPAQQETWLLAALPASAATLPAGNGWAHWMPLAAQPWSEILWQRALPLLRAALRQPASWAPEQTDLDQAVRSLLFALGASAEPGLLARLTAGLGELSDVQPRFAEEVTQMLELLELRPRLAASLLE</sequence>
<dbReference type="InterPro" id="IPR043746">
    <property type="entry name" value="DUF5691"/>
</dbReference>
<name>A0ABP8QP88_9BACT</name>
<evidence type="ECO:0000256" key="1">
    <source>
        <dbReference type="PROSITE-ProRule" id="PRU00325"/>
    </source>
</evidence>
<keyword evidence="1" id="KW-0479">Metal-binding</keyword>
<organism evidence="4 5">
    <name type="scientific">Hymenobacter ginsengisoli</name>
    <dbReference type="NCBI Taxonomy" id="1051626"/>
    <lineage>
        <taxon>Bacteria</taxon>
        <taxon>Pseudomonadati</taxon>
        <taxon>Bacteroidota</taxon>
        <taxon>Cytophagia</taxon>
        <taxon>Cytophagales</taxon>
        <taxon>Hymenobacteraceae</taxon>
        <taxon>Hymenobacter</taxon>
    </lineage>
</organism>
<keyword evidence="1" id="KW-0862">Zinc</keyword>
<dbReference type="Proteomes" id="UP001501243">
    <property type="component" value="Unassembled WGS sequence"/>
</dbReference>
<reference evidence="5" key="1">
    <citation type="journal article" date="2019" name="Int. J. Syst. Evol. Microbiol.">
        <title>The Global Catalogue of Microorganisms (GCM) 10K type strain sequencing project: providing services to taxonomists for standard genome sequencing and annotation.</title>
        <authorList>
            <consortium name="The Broad Institute Genomics Platform"/>
            <consortium name="The Broad Institute Genome Sequencing Center for Infectious Disease"/>
            <person name="Wu L."/>
            <person name="Ma J."/>
        </authorList>
    </citation>
    <scope>NUCLEOTIDE SEQUENCE [LARGE SCALE GENOMIC DNA]</scope>
    <source>
        <strain evidence="5">JCM 17841</strain>
    </source>
</reference>
<accession>A0ABP8QP88</accession>
<feature type="compositionally biased region" description="Low complexity" evidence="2">
    <location>
        <begin position="117"/>
        <end position="152"/>
    </location>
</feature>
<dbReference type="InterPro" id="IPR007527">
    <property type="entry name" value="Znf_SWIM"/>
</dbReference>
<feature type="region of interest" description="Disordered" evidence="2">
    <location>
        <begin position="115"/>
        <end position="157"/>
    </location>
</feature>
<dbReference type="EMBL" id="BAABGQ010000008">
    <property type="protein sequence ID" value="GAA4506362.1"/>
    <property type="molecule type" value="Genomic_DNA"/>
</dbReference>
<protein>
    <recommendedName>
        <fullName evidence="3">SWIM-type domain-containing protein</fullName>
    </recommendedName>
</protein>
<evidence type="ECO:0000313" key="4">
    <source>
        <dbReference type="EMBL" id="GAA4506362.1"/>
    </source>
</evidence>
<comment type="caution">
    <text evidence="4">The sequence shown here is derived from an EMBL/GenBank/DDBJ whole genome shotgun (WGS) entry which is preliminary data.</text>
</comment>
<keyword evidence="1" id="KW-0863">Zinc-finger</keyword>
<dbReference type="PROSITE" id="PS50966">
    <property type="entry name" value="ZF_SWIM"/>
    <property type="match status" value="1"/>
</dbReference>
<feature type="domain" description="SWIM-type" evidence="3">
    <location>
        <begin position="53"/>
        <end position="86"/>
    </location>
</feature>
<keyword evidence="5" id="KW-1185">Reference proteome</keyword>
<dbReference type="Pfam" id="PF18944">
    <property type="entry name" value="DUF5691"/>
    <property type="match status" value="1"/>
</dbReference>
<evidence type="ECO:0000313" key="5">
    <source>
        <dbReference type="Proteomes" id="UP001501243"/>
    </source>
</evidence>
<evidence type="ECO:0000256" key="2">
    <source>
        <dbReference type="SAM" id="MobiDB-lite"/>
    </source>
</evidence>